<keyword evidence="2" id="KW-0812">Transmembrane</keyword>
<dbReference type="Gene3D" id="3.40.605.10">
    <property type="entry name" value="Aldehyde Dehydrogenase, Chain A, domain 1"/>
    <property type="match status" value="1"/>
</dbReference>
<dbReference type="STRING" id="227321.Q5AY85"/>
<keyword evidence="4" id="KW-1185">Reference proteome</keyword>
<protein>
    <recommendedName>
        <fullName evidence="5">Aldehyde dehydrogenase domain-containing protein</fullName>
    </recommendedName>
</protein>
<name>Q5AY85_EMENI</name>
<evidence type="ECO:0000313" key="3">
    <source>
        <dbReference type="EMBL" id="CBF71374.1"/>
    </source>
</evidence>
<reference evidence="4" key="1">
    <citation type="journal article" date="2005" name="Nature">
        <title>Sequencing of Aspergillus nidulans and comparative analysis with A. fumigatus and A. oryzae.</title>
        <authorList>
            <person name="Galagan J.E."/>
            <person name="Calvo S.E."/>
            <person name="Cuomo C."/>
            <person name="Ma L.J."/>
            <person name="Wortman J.R."/>
            <person name="Batzoglou S."/>
            <person name="Lee S.I."/>
            <person name="Basturkmen M."/>
            <person name="Spevak C.C."/>
            <person name="Clutterbuck J."/>
            <person name="Kapitonov V."/>
            <person name="Jurka J."/>
            <person name="Scazzocchio C."/>
            <person name="Farman M."/>
            <person name="Butler J."/>
            <person name="Purcell S."/>
            <person name="Harris S."/>
            <person name="Braus G.H."/>
            <person name="Draht O."/>
            <person name="Busch S."/>
            <person name="D'Enfert C."/>
            <person name="Bouchier C."/>
            <person name="Goldman G.H."/>
            <person name="Bell-Pedersen D."/>
            <person name="Griffiths-Jones S."/>
            <person name="Doonan J.H."/>
            <person name="Yu J."/>
            <person name="Vienken K."/>
            <person name="Pain A."/>
            <person name="Freitag M."/>
            <person name="Selker E.U."/>
            <person name="Archer D.B."/>
            <person name="Penalva M.A."/>
            <person name="Oakley B.R."/>
            <person name="Momany M."/>
            <person name="Tanaka T."/>
            <person name="Kumagai T."/>
            <person name="Asai K."/>
            <person name="Machida M."/>
            <person name="Nierman W.C."/>
            <person name="Denning D.W."/>
            <person name="Caddick M."/>
            <person name="Hynes M."/>
            <person name="Paoletti M."/>
            <person name="Fischer R."/>
            <person name="Miller B."/>
            <person name="Dyer P."/>
            <person name="Sachs M.S."/>
            <person name="Osmani S.A."/>
            <person name="Birren B.W."/>
        </authorList>
    </citation>
    <scope>NUCLEOTIDE SEQUENCE [LARGE SCALE GENOMIC DNA]</scope>
    <source>
        <strain evidence="4">FGSC A4 / ATCC 38163 / CBS 112.46 / NRRL 194 / M139</strain>
    </source>
</reference>
<dbReference type="RefSeq" id="XP_664349.1">
    <property type="nucleotide sequence ID" value="XM_659257.1"/>
</dbReference>
<feature type="region of interest" description="Disordered" evidence="1">
    <location>
        <begin position="262"/>
        <end position="287"/>
    </location>
</feature>
<organism evidence="3 4">
    <name type="scientific">Emericella nidulans (strain FGSC A4 / ATCC 38163 / CBS 112.46 / NRRL 194 / M139)</name>
    <name type="common">Aspergillus nidulans</name>
    <dbReference type="NCBI Taxonomy" id="227321"/>
    <lineage>
        <taxon>Eukaryota</taxon>
        <taxon>Fungi</taxon>
        <taxon>Dikarya</taxon>
        <taxon>Ascomycota</taxon>
        <taxon>Pezizomycotina</taxon>
        <taxon>Eurotiomycetes</taxon>
        <taxon>Eurotiomycetidae</taxon>
        <taxon>Eurotiales</taxon>
        <taxon>Aspergillaceae</taxon>
        <taxon>Aspergillus</taxon>
        <taxon>Aspergillus subgen. Nidulantes</taxon>
    </lineage>
</organism>
<evidence type="ECO:0000313" key="4">
    <source>
        <dbReference type="Proteomes" id="UP000000560"/>
    </source>
</evidence>
<proteinExistence type="predicted"/>
<accession>Q5AY85</accession>
<dbReference type="Proteomes" id="UP000000560">
    <property type="component" value="Chromosome I"/>
</dbReference>
<dbReference type="Gene3D" id="3.40.309.10">
    <property type="entry name" value="Aldehyde Dehydrogenase, Chain A, domain 2"/>
    <property type="match status" value="1"/>
</dbReference>
<evidence type="ECO:0008006" key="5">
    <source>
        <dbReference type="Google" id="ProtNLM"/>
    </source>
</evidence>
<dbReference type="InParanoid" id="Q5AY85"/>
<gene>
    <name evidence="3" type="ORF">ANIA_06745</name>
</gene>
<sequence length="495" mass="53330">MPSPSPYPRIYASAIDGRAVNTRYKQAQLQRLQTALLQHIQRVKAAIQTDTSHDAGEIQAEIVLALTELRKHYFSLSLEQDLENEYLVAKGKDNPNATRPAGSGIVYIVPSTHTMFFGIISALSAAIVGGCCVILEGLQQLTKNTMALPPLLRQILSDALDADTFAVAEERPSSSFLEGVLVVAQTDIPSLPQSLQSPVNAKTVAVVDRTADLRLAAESLVTARFAIGGRSTYAPDIVLVQEFALKAFVEALIHHSSKYLAGPDGESREKAVGASNPRRPGPGSSVLDAAYKDPSTRVLVAGSGWGVVEVHDRQSALLQRKEKIAEKVLILHPVSSLDDAIDFCAGFEALAATYAFADPPSAKYLTQFIEAHISLINHLPVDLLIGPAYPITTQLPADRSTRYNAASFLVPHPQFVTESASSTLLRSVLDKPTSAEAVKVWDDALKPLPPTGQRSGKRIGFFEQGILTGVGITLFSVIGVVGAVGYYSVWFLRRL</sequence>
<keyword evidence="2" id="KW-0472">Membrane</keyword>
<evidence type="ECO:0000256" key="2">
    <source>
        <dbReference type="SAM" id="Phobius"/>
    </source>
</evidence>
<dbReference type="InterPro" id="IPR016163">
    <property type="entry name" value="Ald_DH_C"/>
</dbReference>
<dbReference type="KEGG" id="ani:ANIA_06745"/>
<feature type="transmembrane region" description="Helical" evidence="2">
    <location>
        <begin position="466"/>
        <end position="489"/>
    </location>
</feature>
<dbReference type="AlphaFoldDB" id="Q5AY85"/>
<evidence type="ECO:0000256" key="1">
    <source>
        <dbReference type="SAM" id="MobiDB-lite"/>
    </source>
</evidence>
<dbReference type="EMBL" id="BN001301">
    <property type="protein sequence ID" value="CBF71374.1"/>
    <property type="molecule type" value="Genomic_DNA"/>
</dbReference>
<dbReference type="HOGENOM" id="CLU_023881_0_0_1"/>
<dbReference type="PANTHER" id="PTHR43111">
    <property type="entry name" value="ALDEHYDE DEHYDROGENASE B-RELATED"/>
    <property type="match status" value="1"/>
</dbReference>
<dbReference type="eggNOG" id="KOG2456">
    <property type="taxonomic scope" value="Eukaryota"/>
</dbReference>
<dbReference type="GO" id="GO:0016620">
    <property type="term" value="F:oxidoreductase activity, acting on the aldehyde or oxo group of donors, NAD or NADP as acceptor"/>
    <property type="evidence" value="ECO:0007669"/>
    <property type="project" value="InterPro"/>
</dbReference>
<dbReference type="GO" id="GO:0016491">
    <property type="term" value="F:oxidoreductase activity"/>
    <property type="evidence" value="ECO:0000318"/>
    <property type="project" value="GO_Central"/>
</dbReference>
<reference evidence="4" key="2">
    <citation type="journal article" date="2009" name="Fungal Genet. Biol.">
        <title>The 2008 update of the Aspergillus nidulans genome annotation: a community effort.</title>
        <authorList>
            <person name="Wortman J.R."/>
            <person name="Gilsenan J.M."/>
            <person name="Joardar V."/>
            <person name="Deegan J."/>
            <person name="Clutterbuck J."/>
            <person name="Andersen M.R."/>
            <person name="Archer D."/>
            <person name="Bencina M."/>
            <person name="Braus G."/>
            <person name="Coutinho P."/>
            <person name="von Dohren H."/>
            <person name="Doonan J."/>
            <person name="Driessen A.J."/>
            <person name="Durek P."/>
            <person name="Espeso E."/>
            <person name="Fekete E."/>
            <person name="Flipphi M."/>
            <person name="Estrada C.G."/>
            <person name="Geysens S."/>
            <person name="Goldman G."/>
            <person name="de Groot P.W."/>
            <person name="Hansen K."/>
            <person name="Harris S.D."/>
            <person name="Heinekamp T."/>
            <person name="Helmstaedt K."/>
            <person name="Henrissat B."/>
            <person name="Hofmann G."/>
            <person name="Homan T."/>
            <person name="Horio T."/>
            <person name="Horiuchi H."/>
            <person name="James S."/>
            <person name="Jones M."/>
            <person name="Karaffa L."/>
            <person name="Karanyi Z."/>
            <person name="Kato M."/>
            <person name="Keller N."/>
            <person name="Kelly D.E."/>
            <person name="Kiel J.A."/>
            <person name="Kim J.M."/>
            <person name="van der Klei I.J."/>
            <person name="Klis F.M."/>
            <person name="Kovalchuk A."/>
            <person name="Krasevec N."/>
            <person name="Kubicek C.P."/>
            <person name="Liu B."/>
            <person name="Maccabe A."/>
            <person name="Meyer V."/>
            <person name="Mirabito P."/>
            <person name="Miskei M."/>
            <person name="Mos M."/>
            <person name="Mullins J."/>
            <person name="Nelson D.R."/>
            <person name="Nielsen J."/>
            <person name="Oakley B.R."/>
            <person name="Osmani S.A."/>
            <person name="Pakula T."/>
            <person name="Paszewski A."/>
            <person name="Paulsen I."/>
            <person name="Pilsyk S."/>
            <person name="Pocsi I."/>
            <person name="Punt P.J."/>
            <person name="Ram A.F."/>
            <person name="Ren Q."/>
            <person name="Robellet X."/>
            <person name="Robson G."/>
            <person name="Seiboth B."/>
            <person name="van Solingen P."/>
            <person name="Specht T."/>
            <person name="Sun J."/>
            <person name="Taheri-Talesh N."/>
            <person name="Takeshita N."/>
            <person name="Ussery D."/>
            <person name="vanKuyk P.A."/>
            <person name="Visser H."/>
            <person name="van de Vondervoort P.J."/>
            <person name="de Vries R.P."/>
            <person name="Walton J."/>
            <person name="Xiang X."/>
            <person name="Xiong Y."/>
            <person name="Zeng A.P."/>
            <person name="Brandt B.W."/>
            <person name="Cornell M.J."/>
            <person name="van den Hondel C.A."/>
            <person name="Visser J."/>
            <person name="Oliver S.G."/>
            <person name="Turner G."/>
        </authorList>
    </citation>
    <scope>GENOME REANNOTATION</scope>
    <source>
        <strain evidence="4">FGSC A4 / ATCC 38163 / CBS 112.46 / NRRL 194 / M139</strain>
    </source>
</reference>
<dbReference type="OMA" id="CHNAFFR"/>
<dbReference type="OrthoDB" id="5596991at2759"/>
<dbReference type="GeneID" id="2870262"/>
<dbReference type="InterPro" id="IPR016162">
    <property type="entry name" value="Ald_DH_N"/>
</dbReference>
<keyword evidence="2" id="KW-1133">Transmembrane helix</keyword>
<dbReference type="SUPFAM" id="SSF53720">
    <property type="entry name" value="ALDH-like"/>
    <property type="match status" value="1"/>
</dbReference>
<accession>C8V1Y5</accession>
<dbReference type="InterPro" id="IPR016161">
    <property type="entry name" value="Ald_DH/histidinol_DH"/>
</dbReference>
<dbReference type="PANTHER" id="PTHR43111:SF1">
    <property type="entry name" value="ALDEHYDE DEHYDROGENASE B-RELATED"/>
    <property type="match status" value="1"/>
</dbReference>